<dbReference type="OrthoDB" id="5788137at2759"/>
<accession>A0A0C2YHT4</accession>
<evidence type="ECO:0000256" key="3">
    <source>
        <dbReference type="ARBA" id="ARBA00022692"/>
    </source>
</evidence>
<dbReference type="GO" id="GO:0016627">
    <property type="term" value="F:oxidoreductase activity, acting on the CH-CH group of donors"/>
    <property type="evidence" value="ECO:0007669"/>
    <property type="project" value="InterPro"/>
</dbReference>
<evidence type="ECO:0000256" key="1">
    <source>
        <dbReference type="ARBA" id="ARBA00004141"/>
    </source>
</evidence>
<evidence type="ECO:0000256" key="5">
    <source>
        <dbReference type="ARBA" id="ARBA00023136"/>
    </source>
</evidence>
<dbReference type="InterPro" id="IPR001104">
    <property type="entry name" value="3-oxo-5_a-steroid_4-DH_C"/>
</dbReference>
<evidence type="ECO:0000259" key="7">
    <source>
        <dbReference type="Pfam" id="PF02544"/>
    </source>
</evidence>
<sequence length="331" mass="37332">MYIFIRVQREPNMMKMFVSGTSMYNEARKWFGLLSFVVAPVLFLVNAPFGRFTPTNQSSRFLVNGINSWILMELVSPIAFIYTFVTSPLATHAPALPSLSEPQTILAGCYLLHYANRALLSPLRTPSRSKTHIIVPVSGVFFNVINGSLMGSFLSSPHARMYQQSRPRTSFYVGMGLWALGLIGNIWHDEILLNIRRKAKSKGKGKENGAAKGEHYAIPQGGLYSLISYPNYFCEWVEWFGFALAASPIPFELTALNPSTLFASLLDLQTYIRILATPGEQFAPDLSPPWIFFISEVLLMFPRAYRGHQWYHKTFGAAYPQNRKAVIPFLL</sequence>
<proteinExistence type="inferred from homology"/>
<comment type="subcellular location">
    <subcellularLocation>
        <location evidence="1">Membrane</location>
        <topology evidence="1">Multi-pass membrane protein</topology>
    </subcellularLocation>
</comment>
<reference evidence="9" key="2">
    <citation type="submission" date="2015-01" db="EMBL/GenBank/DDBJ databases">
        <title>Evolutionary Origins and Diversification of the Mycorrhizal Mutualists.</title>
        <authorList>
            <consortium name="DOE Joint Genome Institute"/>
            <consortium name="Mycorrhizal Genomics Consortium"/>
            <person name="Kohler A."/>
            <person name="Kuo A."/>
            <person name="Nagy L.G."/>
            <person name="Floudas D."/>
            <person name="Copeland A."/>
            <person name="Barry K.W."/>
            <person name="Cichocki N."/>
            <person name="Veneault-Fourrey C."/>
            <person name="LaButti K."/>
            <person name="Lindquist E.A."/>
            <person name="Lipzen A."/>
            <person name="Lundell T."/>
            <person name="Morin E."/>
            <person name="Murat C."/>
            <person name="Riley R."/>
            <person name="Ohm R."/>
            <person name="Sun H."/>
            <person name="Tunlid A."/>
            <person name="Henrissat B."/>
            <person name="Grigoriev I.V."/>
            <person name="Hibbett D.S."/>
            <person name="Martin F."/>
        </authorList>
    </citation>
    <scope>NUCLEOTIDE SEQUENCE [LARGE SCALE GENOMIC DNA]</scope>
    <source>
        <strain evidence="9">h7</strain>
    </source>
</reference>
<keyword evidence="5 6" id="KW-0472">Membrane</keyword>
<dbReference type="PANTHER" id="PTHR10556:SF43">
    <property type="entry name" value="STEROID 5-ALPHA-REDUCTASE DET2"/>
    <property type="match status" value="1"/>
</dbReference>
<reference evidence="8 9" key="1">
    <citation type="submission" date="2014-04" db="EMBL/GenBank/DDBJ databases">
        <authorList>
            <consortium name="DOE Joint Genome Institute"/>
            <person name="Kuo A."/>
            <person name="Gay G."/>
            <person name="Dore J."/>
            <person name="Kohler A."/>
            <person name="Nagy L.G."/>
            <person name="Floudas D."/>
            <person name="Copeland A."/>
            <person name="Barry K.W."/>
            <person name="Cichocki N."/>
            <person name="Veneault-Fourrey C."/>
            <person name="LaButti K."/>
            <person name="Lindquist E.A."/>
            <person name="Lipzen A."/>
            <person name="Lundell T."/>
            <person name="Morin E."/>
            <person name="Murat C."/>
            <person name="Sun H."/>
            <person name="Tunlid A."/>
            <person name="Henrissat B."/>
            <person name="Grigoriev I.V."/>
            <person name="Hibbett D.S."/>
            <person name="Martin F."/>
            <person name="Nordberg H.P."/>
            <person name="Cantor M.N."/>
            <person name="Hua S.X."/>
        </authorList>
    </citation>
    <scope>NUCLEOTIDE SEQUENCE [LARGE SCALE GENOMIC DNA]</scope>
    <source>
        <strain evidence="9">h7</strain>
    </source>
</reference>
<feature type="domain" description="3-oxo-5-alpha-steroid 4-dehydrogenase C-terminal" evidence="7">
    <location>
        <begin position="132"/>
        <end position="247"/>
    </location>
</feature>
<dbReference type="InterPro" id="IPR039357">
    <property type="entry name" value="SRD5A/TECR"/>
</dbReference>
<feature type="transmembrane region" description="Helical" evidence="6">
    <location>
        <begin position="61"/>
        <end position="84"/>
    </location>
</feature>
<dbReference type="Proteomes" id="UP000053424">
    <property type="component" value="Unassembled WGS sequence"/>
</dbReference>
<dbReference type="AlphaFoldDB" id="A0A0C2YHT4"/>
<dbReference type="STRING" id="686832.A0A0C2YHT4"/>
<evidence type="ECO:0000256" key="2">
    <source>
        <dbReference type="ARBA" id="ARBA00007742"/>
    </source>
</evidence>
<feature type="transmembrane region" description="Helical" evidence="6">
    <location>
        <begin position="30"/>
        <end position="49"/>
    </location>
</feature>
<dbReference type="EMBL" id="KN831768">
    <property type="protein sequence ID" value="KIM49353.1"/>
    <property type="molecule type" value="Genomic_DNA"/>
</dbReference>
<dbReference type="HOGENOM" id="CLU_065395_0_1_1"/>
<organism evidence="8 9">
    <name type="scientific">Hebeloma cylindrosporum</name>
    <dbReference type="NCBI Taxonomy" id="76867"/>
    <lineage>
        <taxon>Eukaryota</taxon>
        <taxon>Fungi</taxon>
        <taxon>Dikarya</taxon>
        <taxon>Basidiomycota</taxon>
        <taxon>Agaricomycotina</taxon>
        <taxon>Agaricomycetes</taxon>
        <taxon>Agaricomycetidae</taxon>
        <taxon>Agaricales</taxon>
        <taxon>Agaricineae</taxon>
        <taxon>Hymenogastraceae</taxon>
        <taxon>Hebeloma</taxon>
    </lineage>
</organism>
<keyword evidence="9" id="KW-1185">Reference proteome</keyword>
<evidence type="ECO:0000256" key="4">
    <source>
        <dbReference type="ARBA" id="ARBA00022989"/>
    </source>
</evidence>
<evidence type="ECO:0000256" key="6">
    <source>
        <dbReference type="SAM" id="Phobius"/>
    </source>
</evidence>
<evidence type="ECO:0000313" key="9">
    <source>
        <dbReference type="Proteomes" id="UP000053424"/>
    </source>
</evidence>
<keyword evidence="3 6" id="KW-0812">Transmembrane</keyword>
<comment type="similarity">
    <text evidence="2">Belongs to the steroid 5-alpha reductase family.</text>
</comment>
<gene>
    <name evidence="8" type="ORF">M413DRAFT_407158</name>
</gene>
<dbReference type="Gene3D" id="1.20.120.1630">
    <property type="match status" value="1"/>
</dbReference>
<dbReference type="GO" id="GO:0016020">
    <property type="term" value="C:membrane"/>
    <property type="evidence" value="ECO:0007669"/>
    <property type="project" value="UniProtKB-SubCell"/>
</dbReference>
<dbReference type="PROSITE" id="PS50244">
    <property type="entry name" value="S5A_REDUCTASE"/>
    <property type="match status" value="1"/>
</dbReference>
<dbReference type="PANTHER" id="PTHR10556">
    <property type="entry name" value="3-OXO-5-ALPHA-STEROID 4-DEHYDROGENASE"/>
    <property type="match status" value="1"/>
</dbReference>
<feature type="transmembrane region" description="Helical" evidence="6">
    <location>
        <begin position="132"/>
        <end position="150"/>
    </location>
</feature>
<dbReference type="Pfam" id="PF02544">
    <property type="entry name" value="Steroid_dh"/>
    <property type="match status" value="2"/>
</dbReference>
<name>A0A0C2YHT4_HEBCY</name>
<protein>
    <recommendedName>
        <fullName evidence="7">3-oxo-5-alpha-steroid 4-dehydrogenase C-terminal domain-containing protein</fullName>
    </recommendedName>
</protein>
<evidence type="ECO:0000313" key="8">
    <source>
        <dbReference type="EMBL" id="KIM49353.1"/>
    </source>
</evidence>
<feature type="transmembrane region" description="Helical" evidence="6">
    <location>
        <begin position="170"/>
        <end position="188"/>
    </location>
</feature>
<dbReference type="GO" id="GO:0006629">
    <property type="term" value="P:lipid metabolic process"/>
    <property type="evidence" value="ECO:0007669"/>
    <property type="project" value="InterPro"/>
</dbReference>
<feature type="domain" description="3-oxo-5-alpha-steroid 4-dehydrogenase C-terminal" evidence="7">
    <location>
        <begin position="289"/>
        <end position="331"/>
    </location>
</feature>
<keyword evidence="4 6" id="KW-1133">Transmembrane helix</keyword>